<evidence type="ECO:0000313" key="4">
    <source>
        <dbReference type="EMBL" id="KAF2238366.1"/>
    </source>
</evidence>
<dbReference type="EMBL" id="ML991776">
    <property type="protein sequence ID" value="KAF2238366.1"/>
    <property type="molecule type" value="Genomic_DNA"/>
</dbReference>
<dbReference type="PANTHER" id="PTHR10366">
    <property type="entry name" value="NAD DEPENDENT EPIMERASE/DEHYDRATASE"/>
    <property type="match status" value="1"/>
</dbReference>
<dbReference type="Gene3D" id="3.40.50.720">
    <property type="entry name" value="NAD(P)-binding Rossmann-like Domain"/>
    <property type="match status" value="1"/>
</dbReference>
<dbReference type="CDD" id="cd05227">
    <property type="entry name" value="AR_SDR_e"/>
    <property type="match status" value="1"/>
</dbReference>
<dbReference type="InterPro" id="IPR050425">
    <property type="entry name" value="NAD(P)_dehydrat-like"/>
</dbReference>
<evidence type="ECO:0000259" key="3">
    <source>
        <dbReference type="Pfam" id="PF01370"/>
    </source>
</evidence>
<feature type="domain" description="NAD-dependent epimerase/dehydratase" evidence="3">
    <location>
        <begin position="6"/>
        <end position="250"/>
    </location>
</feature>
<dbReference type="GO" id="GO:0016616">
    <property type="term" value="F:oxidoreductase activity, acting on the CH-OH group of donors, NAD or NADP as acceptor"/>
    <property type="evidence" value="ECO:0007669"/>
    <property type="project" value="TreeGrafter"/>
</dbReference>
<gene>
    <name evidence="4" type="ORF">EV356DRAFT_440738</name>
</gene>
<dbReference type="Proteomes" id="UP000800092">
    <property type="component" value="Unassembled WGS sequence"/>
</dbReference>
<dbReference type="FunFam" id="3.40.50.720:FF:000336">
    <property type="entry name" value="Aldehyde reductase"/>
    <property type="match status" value="1"/>
</dbReference>
<dbReference type="InterPro" id="IPR001509">
    <property type="entry name" value="Epimerase_deHydtase"/>
</dbReference>
<dbReference type="InterPro" id="IPR036291">
    <property type="entry name" value="NAD(P)-bd_dom_sf"/>
</dbReference>
<sequence length="349" mass="38101">MSQPLVLVTGGSGFVGTHTLLALLQPSSSYRLRSTLRSVTRADEVRKQLVSGGASESAAAGVEFVAADLLKDDGWDDAVKDCTYVHHVASPFPAAAPKHEDELVRPAREGTLRVLRAAKRAGTVKRVVVTSSVAAVAYGHDDLGRDFTEEDWSDDKDPKIAAYPKSKTLAERAAWEFVEKEGEGMELAVVNPVGIYGPVLGKDYATSIELVYRLMNGSIPGLPQLQLGLVDVRDVADLHVRCMTDPKAKGQRFIAVAEKFVWSVDIAKILKDKLGERAKRVPTWVVPNFLVRLLGVFDPTVRMITPELGKSKNASNEKAKRELGWKPRSNEECIVATAESLEKLGMVKK</sequence>
<dbReference type="OrthoDB" id="2735536at2759"/>
<accession>A0A6A6HJR6</accession>
<proteinExistence type="inferred from homology"/>
<protein>
    <submittedName>
        <fullName evidence="4">NAD-dependent epimerase/dehydratase</fullName>
    </submittedName>
</protein>
<comment type="similarity">
    <text evidence="2">Belongs to the NAD(P)-dependent epimerase/dehydratase family. Dihydroflavonol-4-reductase subfamily.</text>
</comment>
<organism evidence="4 5">
    <name type="scientific">Viridothelium virens</name>
    <name type="common">Speckled blister lichen</name>
    <name type="synonym">Trypethelium virens</name>
    <dbReference type="NCBI Taxonomy" id="1048519"/>
    <lineage>
        <taxon>Eukaryota</taxon>
        <taxon>Fungi</taxon>
        <taxon>Dikarya</taxon>
        <taxon>Ascomycota</taxon>
        <taxon>Pezizomycotina</taxon>
        <taxon>Dothideomycetes</taxon>
        <taxon>Dothideomycetes incertae sedis</taxon>
        <taxon>Trypetheliales</taxon>
        <taxon>Trypetheliaceae</taxon>
        <taxon>Viridothelium</taxon>
    </lineage>
</organism>
<name>A0A6A6HJR6_VIRVR</name>
<evidence type="ECO:0000256" key="1">
    <source>
        <dbReference type="ARBA" id="ARBA00023002"/>
    </source>
</evidence>
<evidence type="ECO:0000256" key="2">
    <source>
        <dbReference type="ARBA" id="ARBA00023445"/>
    </source>
</evidence>
<dbReference type="Pfam" id="PF01370">
    <property type="entry name" value="Epimerase"/>
    <property type="match status" value="1"/>
</dbReference>
<reference evidence="4" key="1">
    <citation type="journal article" date="2020" name="Stud. Mycol.">
        <title>101 Dothideomycetes genomes: a test case for predicting lifestyles and emergence of pathogens.</title>
        <authorList>
            <person name="Haridas S."/>
            <person name="Albert R."/>
            <person name="Binder M."/>
            <person name="Bloem J."/>
            <person name="Labutti K."/>
            <person name="Salamov A."/>
            <person name="Andreopoulos B."/>
            <person name="Baker S."/>
            <person name="Barry K."/>
            <person name="Bills G."/>
            <person name="Bluhm B."/>
            <person name="Cannon C."/>
            <person name="Castanera R."/>
            <person name="Culley D."/>
            <person name="Daum C."/>
            <person name="Ezra D."/>
            <person name="Gonzalez J."/>
            <person name="Henrissat B."/>
            <person name="Kuo A."/>
            <person name="Liang C."/>
            <person name="Lipzen A."/>
            <person name="Lutzoni F."/>
            <person name="Magnuson J."/>
            <person name="Mondo S."/>
            <person name="Nolan M."/>
            <person name="Ohm R."/>
            <person name="Pangilinan J."/>
            <person name="Park H.-J."/>
            <person name="Ramirez L."/>
            <person name="Alfaro M."/>
            <person name="Sun H."/>
            <person name="Tritt A."/>
            <person name="Yoshinaga Y."/>
            <person name="Zwiers L.-H."/>
            <person name="Turgeon B."/>
            <person name="Goodwin S."/>
            <person name="Spatafora J."/>
            <person name="Crous P."/>
            <person name="Grigoriev I."/>
        </authorList>
    </citation>
    <scope>NUCLEOTIDE SEQUENCE</scope>
    <source>
        <strain evidence="4">Tuck. ex Michener</strain>
    </source>
</reference>
<keyword evidence="5" id="KW-1185">Reference proteome</keyword>
<dbReference type="PANTHER" id="PTHR10366:SF564">
    <property type="entry name" value="STEROL-4-ALPHA-CARBOXYLATE 3-DEHYDROGENASE, DECARBOXYLATING"/>
    <property type="match status" value="1"/>
</dbReference>
<evidence type="ECO:0000313" key="5">
    <source>
        <dbReference type="Proteomes" id="UP000800092"/>
    </source>
</evidence>
<dbReference type="AlphaFoldDB" id="A0A6A6HJR6"/>
<dbReference type="SUPFAM" id="SSF51735">
    <property type="entry name" value="NAD(P)-binding Rossmann-fold domains"/>
    <property type="match status" value="1"/>
</dbReference>
<keyword evidence="1" id="KW-0560">Oxidoreductase</keyword>